<keyword evidence="5" id="KW-0479">Metal-binding</keyword>
<dbReference type="HOGENOM" id="CLU_015869_1_2_11"/>
<dbReference type="Pfam" id="PF02875">
    <property type="entry name" value="Mur_ligase_C"/>
    <property type="match status" value="1"/>
</dbReference>
<evidence type="ECO:0000256" key="7">
    <source>
        <dbReference type="ARBA" id="ARBA00022840"/>
    </source>
</evidence>
<evidence type="ECO:0000313" key="13">
    <source>
        <dbReference type="EMBL" id="ENO19120.1"/>
    </source>
</evidence>
<dbReference type="GO" id="GO:0005524">
    <property type="term" value="F:ATP binding"/>
    <property type="evidence" value="ECO:0007669"/>
    <property type="project" value="UniProtKB-KW"/>
</dbReference>
<protein>
    <recommendedName>
        <fullName evidence="3">tetrahydrofolate synthase</fullName>
        <ecNumber evidence="3">6.3.2.17</ecNumber>
    </recommendedName>
    <alternativeName>
        <fullName evidence="9">Tetrahydrofolylpolyglutamate synthase</fullName>
    </alternativeName>
</protein>
<dbReference type="Gene3D" id="3.40.1190.10">
    <property type="entry name" value="Mur-like, catalytic domain"/>
    <property type="match status" value="1"/>
</dbReference>
<feature type="region of interest" description="Disordered" evidence="11">
    <location>
        <begin position="1"/>
        <end position="50"/>
    </location>
</feature>
<keyword evidence="7" id="KW-0067">ATP-binding</keyword>
<evidence type="ECO:0000256" key="10">
    <source>
        <dbReference type="ARBA" id="ARBA00047493"/>
    </source>
</evidence>
<evidence type="ECO:0000256" key="5">
    <source>
        <dbReference type="ARBA" id="ARBA00022723"/>
    </source>
</evidence>
<evidence type="ECO:0000256" key="3">
    <source>
        <dbReference type="ARBA" id="ARBA00013025"/>
    </source>
</evidence>
<sequence length="596" mass="64091">MANEHPAFFGDEQQQSKKGEDLQQSNEMNAHERREQHHRDEYHEHQPGTIPADLLPYLEEADAPDELALTDITGTDATGMGGMNADPEAERAAALRALVESSLLLGPDPSILAGIEGEVDEEFLEDAAQAKAEQAKLEHERALDEADAQLALDTRVEEIYQSIVSRAPEHNVQPSTQRVKAVLDILGDPQSSYPAIHITGTNGKTSTARIIDALLTAFGMKTGRFTSPHLLDARERISLEGAPISKEGFIAAWEDVAPYIDMVDERSTTEGGPRLSFFEVFTVMAFAAFADYPIDAAVVEVGMGGLWDATNTLDAGVSVIMPIDRDHTTWLGSKIADIAREKAGIIKPGQIVVIAEQPEEALDILLERAHEVDAVVRLEGRDFEVLGRQMGVGGQLVSVRTPAAVYEDVFLPLFGEHQAHNAACALVGVEAFMGGRELDGRIMENGMMAATSPGRLQVVRHSPTIIADSAHNPAGVRSLARALEESFPFAHTVGVYSAMADKEIEAVLSEMEPHLDSIVVTQMPGERAADLETLQLIAAEVFGEERVQARDSLADAVDLAAQLAEATSDPADKAGVVVFGSVVLAGHMLSLAGKKA</sequence>
<evidence type="ECO:0000256" key="8">
    <source>
        <dbReference type="ARBA" id="ARBA00022842"/>
    </source>
</evidence>
<feature type="domain" description="Mur ligase C-terminal" evidence="12">
    <location>
        <begin position="454"/>
        <end position="580"/>
    </location>
</feature>
<dbReference type="InterPro" id="IPR004101">
    <property type="entry name" value="Mur_ligase_C"/>
</dbReference>
<evidence type="ECO:0000313" key="14">
    <source>
        <dbReference type="Proteomes" id="UP000013015"/>
    </source>
</evidence>
<dbReference type="InterPro" id="IPR036565">
    <property type="entry name" value="Mur-like_cat_sf"/>
</dbReference>
<dbReference type="SUPFAM" id="SSF53244">
    <property type="entry name" value="MurD-like peptide ligases, peptide-binding domain"/>
    <property type="match status" value="1"/>
</dbReference>
<keyword evidence="8" id="KW-0460">Magnesium</keyword>
<evidence type="ECO:0000259" key="12">
    <source>
        <dbReference type="Pfam" id="PF02875"/>
    </source>
</evidence>
<evidence type="ECO:0000256" key="4">
    <source>
        <dbReference type="ARBA" id="ARBA00022598"/>
    </source>
</evidence>
<dbReference type="SUPFAM" id="SSF53623">
    <property type="entry name" value="MurD-like peptide ligases, catalytic domain"/>
    <property type="match status" value="1"/>
</dbReference>
<name>N6W980_9ACTO</name>
<reference evidence="13 14" key="1">
    <citation type="submission" date="2013-03" db="EMBL/GenBank/DDBJ databases">
        <title>Reference genome for the Human Microbiome Project.</title>
        <authorList>
            <person name="Aqrawi P."/>
            <person name="Ayvaz T."/>
            <person name="Bess C."/>
            <person name="Blankenburg K."/>
            <person name="Coyle M."/>
            <person name="Deng J."/>
            <person name="Forbes L."/>
            <person name="Fowler G."/>
            <person name="Francisco L."/>
            <person name="Fu Q."/>
            <person name="Gibbs R."/>
            <person name="Gross S."/>
            <person name="Gubbala S."/>
            <person name="Hale W."/>
            <person name="Hemphill L."/>
            <person name="Highlander S."/>
            <person name="Hirani K."/>
            <person name="Jackson L."/>
            <person name="Jakkamsetti A."/>
            <person name="Javaid M."/>
            <person name="Jayaseelan J.C."/>
            <person name="Jiang H."/>
            <person name="Joshi V."/>
            <person name="Korchina V."/>
            <person name="Kovar C."/>
            <person name="Lara F."/>
            <person name="Lee S."/>
            <person name="Liu Y."/>
            <person name="Mata R."/>
            <person name="Mathew T."/>
            <person name="Munidasa M."/>
            <person name="Muzny D."/>
            <person name="Nazareth L."/>
            <person name="Ngo R."/>
            <person name="Nguyen L."/>
            <person name="Nguyen N."/>
            <person name="Okwuonu G."/>
            <person name="Ongeri F."/>
            <person name="Palculict T."/>
            <person name="Patil S."/>
            <person name="Petrosino J."/>
            <person name="Pham C."/>
            <person name="Pham P."/>
            <person name="Pu L.-L."/>
            <person name="Qin X."/>
            <person name="Qu J."/>
            <person name="Reid J."/>
            <person name="Ross M."/>
            <person name="Ruth R."/>
            <person name="Saada N."/>
            <person name="San Lucas F."/>
            <person name="Santibanez J."/>
            <person name="Shang Y."/>
            <person name="Simmons D."/>
            <person name="Song X.-Z."/>
            <person name="Tang L.-Y."/>
            <person name="Thornton R."/>
            <person name="Warren J."/>
            <person name="Weissenberger G."/>
            <person name="Wilczek-Boney K."/>
            <person name="Worley K."/>
            <person name="Youmans B."/>
            <person name="Zhang J."/>
            <person name="Zhang L."/>
            <person name="Zhao Z."/>
            <person name="Zhou C."/>
            <person name="Zhu D."/>
            <person name="Zhu Y."/>
        </authorList>
    </citation>
    <scope>NUCLEOTIDE SEQUENCE [LARGE SCALE GENOMIC DNA]</scope>
    <source>
        <strain evidence="13 14">F0333</strain>
    </source>
</reference>
<evidence type="ECO:0000256" key="1">
    <source>
        <dbReference type="ARBA" id="ARBA00001946"/>
    </source>
</evidence>
<dbReference type="PATRIC" id="fig|888050.3.peg.38"/>
<dbReference type="GO" id="GO:0008841">
    <property type="term" value="F:dihydrofolate synthase activity"/>
    <property type="evidence" value="ECO:0007669"/>
    <property type="project" value="TreeGrafter"/>
</dbReference>
<keyword evidence="4 13" id="KW-0436">Ligase</keyword>
<accession>N6W980</accession>
<organism evidence="13 14">
    <name type="scientific">Schaalia cardiffensis F0333</name>
    <dbReference type="NCBI Taxonomy" id="888050"/>
    <lineage>
        <taxon>Bacteria</taxon>
        <taxon>Bacillati</taxon>
        <taxon>Actinomycetota</taxon>
        <taxon>Actinomycetes</taxon>
        <taxon>Actinomycetales</taxon>
        <taxon>Actinomycetaceae</taxon>
        <taxon>Schaalia</taxon>
    </lineage>
</organism>
<keyword evidence="14" id="KW-1185">Reference proteome</keyword>
<comment type="similarity">
    <text evidence="2">Belongs to the folylpolyglutamate synthase family.</text>
</comment>
<dbReference type="GO" id="GO:0046872">
    <property type="term" value="F:metal ion binding"/>
    <property type="evidence" value="ECO:0007669"/>
    <property type="project" value="UniProtKB-KW"/>
</dbReference>
<dbReference type="PANTHER" id="PTHR11136">
    <property type="entry name" value="FOLYLPOLYGLUTAMATE SYNTHASE-RELATED"/>
    <property type="match status" value="1"/>
</dbReference>
<dbReference type="Proteomes" id="UP000013015">
    <property type="component" value="Unassembled WGS sequence"/>
</dbReference>
<dbReference type="FunFam" id="3.40.1190.10:FF:000011">
    <property type="entry name" value="Folylpolyglutamate synthase/dihydrofolate synthase"/>
    <property type="match status" value="1"/>
</dbReference>
<comment type="cofactor">
    <cofactor evidence="1">
        <name>Mg(2+)</name>
        <dbReference type="ChEBI" id="CHEBI:18420"/>
    </cofactor>
</comment>
<dbReference type="GO" id="GO:0005737">
    <property type="term" value="C:cytoplasm"/>
    <property type="evidence" value="ECO:0007669"/>
    <property type="project" value="TreeGrafter"/>
</dbReference>
<dbReference type="InterPro" id="IPR036615">
    <property type="entry name" value="Mur_ligase_C_dom_sf"/>
</dbReference>
<dbReference type="NCBIfam" id="TIGR01499">
    <property type="entry name" value="folC"/>
    <property type="match status" value="1"/>
</dbReference>
<evidence type="ECO:0000256" key="6">
    <source>
        <dbReference type="ARBA" id="ARBA00022741"/>
    </source>
</evidence>
<dbReference type="Gene3D" id="3.90.190.20">
    <property type="entry name" value="Mur ligase, C-terminal domain"/>
    <property type="match status" value="1"/>
</dbReference>
<evidence type="ECO:0000256" key="11">
    <source>
        <dbReference type="SAM" id="MobiDB-lite"/>
    </source>
</evidence>
<dbReference type="GO" id="GO:0004326">
    <property type="term" value="F:tetrahydrofolylpolyglutamate synthase activity"/>
    <property type="evidence" value="ECO:0007669"/>
    <property type="project" value="UniProtKB-EC"/>
</dbReference>
<dbReference type="EMBL" id="AQHZ01000001">
    <property type="protein sequence ID" value="ENO19120.1"/>
    <property type="molecule type" value="Genomic_DNA"/>
</dbReference>
<dbReference type="EC" id="6.3.2.17" evidence="3"/>
<comment type="catalytic activity">
    <reaction evidence="10">
        <text>(6S)-5,6,7,8-tetrahydrofolyl-(gamma-L-Glu)(n) + L-glutamate + ATP = (6S)-5,6,7,8-tetrahydrofolyl-(gamma-L-Glu)(n+1) + ADP + phosphate + H(+)</text>
        <dbReference type="Rhea" id="RHEA:10580"/>
        <dbReference type="Rhea" id="RHEA-COMP:14738"/>
        <dbReference type="Rhea" id="RHEA-COMP:14740"/>
        <dbReference type="ChEBI" id="CHEBI:15378"/>
        <dbReference type="ChEBI" id="CHEBI:29985"/>
        <dbReference type="ChEBI" id="CHEBI:30616"/>
        <dbReference type="ChEBI" id="CHEBI:43474"/>
        <dbReference type="ChEBI" id="CHEBI:141005"/>
        <dbReference type="ChEBI" id="CHEBI:456216"/>
        <dbReference type="EC" id="6.3.2.17"/>
    </reaction>
</comment>
<dbReference type="AlphaFoldDB" id="N6W980"/>
<feature type="compositionally biased region" description="Basic and acidic residues" evidence="11">
    <location>
        <begin position="29"/>
        <end position="46"/>
    </location>
</feature>
<evidence type="ECO:0000256" key="2">
    <source>
        <dbReference type="ARBA" id="ARBA00008276"/>
    </source>
</evidence>
<dbReference type="STRING" id="888050.HMPREF9004_0039"/>
<gene>
    <name evidence="13" type="primary">folC</name>
    <name evidence="13" type="ORF">HMPREF9004_0039</name>
</gene>
<keyword evidence="6" id="KW-0547">Nucleotide-binding</keyword>
<evidence type="ECO:0000256" key="9">
    <source>
        <dbReference type="ARBA" id="ARBA00030592"/>
    </source>
</evidence>
<dbReference type="InterPro" id="IPR001645">
    <property type="entry name" value="Folylpolyglutamate_synth"/>
</dbReference>
<dbReference type="eggNOG" id="COG0285">
    <property type="taxonomic scope" value="Bacteria"/>
</dbReference>
<comment type="caution">
    <text evidence="13">The sequence shown here is derived from an EMBL/GenBank/DDBJ whole genome shotgun (WGS) entry which is preliminary data.</text>
</comment>
<proteinExistence type="inferred from homology"/>
<dbReference type="PANTHER" id="PTHR11136:SF0">
    <property type="entry name" value="DIHYDROFOLATE SYNTHETASE-RELATED"/>
    <property type="match status" value="1"/>
</dbReference>